<proteinExistence type="predicted"/>
<gene>
    <name evidence="1" type="ORF">R4Z09_03580</name>
</gene>
<evidence type="ECO:0000313" key="2">
    <source>
        <dbReference type="Proteomes" id="UP001357223"/>
    </source>
</evidence>
<dbReference type="EMBL" id="CP137640">
    <property type="protein sequence ID" value="WVX82109.1"/>
    <property type="molecule type" value="Genomic_DNA"/>
</dbReference>
<evidence type="ECO:0000313" key="1">
    <source>
        <dbReference type="EMBL" id="WVX82109.1"/>
    </source>
</evidence>
<dbReference type="RefSeq" id="WP_338451013.1">
    <property type="nucleotide sequence ID" value="NZ_CP137640.1"/>
</dbReference>
<sequence>MMQLYAAETSDIEEVFIGVTSDVDIRYNPDALRLEFTSKVVDLDCCRLLITLRWR</sequence>
<dbReference type="Pfam" id="PF26344">
    <property type="entry name" value="YuzC"/>
    <property type="match status" value="1"/>
</dbReference>
<protein>
    <submittedName>
        <fullName evidence="1">Uncharacterized protein</fullName>
    </submittedName>
</protein>
<dbReference type="Proteomes" id="UP001357223">
    <property type="component" value="Chromosome"/>
</dbReference>
<dbReference type="InterPro" id="IPR058870">
    <property type="entry name" value="YuzC"/>
</dbReference>
<reference evidence="1 2" key="1">
    <citation type="submission" date="2023-10" db="EMBL/GenBank/DDBJ databases">
        <title>Niallia locisalis sp.nov. isolated from a salt pond sample.</title>
        <authorList>
            <person name="Li X.-J."/>
            <person name="Dong L."/>
        </authorList>
    </citation>
    <scope>NUCLEOTIDE SEQUENCE [LARGE SCALE GENOMIC DNA]</scope>
    <source>
        <strain evidence="1 2">DSM 29761</strain>
    </source>
</reference>
<organism evidence="1 2">
    <name type="scientific">Niallia oryzisoli</name>
    <dbReference type="NCBI Taxonomy" id="1737571"/>
    <lineage>
        <taxon>Bacteria</taxon>
        <taxon>Bacillati</taxon>
        <taxon>Bacillota</taxon>
        <taxon>Bacilli</taxon>
        <taxon>Bacillales</taxon>
        <taxon>Bacillaceae</taxon>
        <taxon>Niallia</taxon>
    </lineage>
</organism>
<accession>A0ABZ2CEB3</accession>
<name>A0ABZ2CEB3_9BACI</name>
<keyword evidence="2" id="KW-1185">Reference proteome</keyword>